<proteinExistence type="inferred from homology"/>
<evidence type="ECO:0000256" key="1">
    <source>
        <dbReference type="ARBA" id="ARBA00010914"/>
    </source>
</evidence>
<dbReference type="GO" id="GO:0046872">
    <property type="term" value="F:metal ion binding"/>
    <property type="evidence" value="ECO:0007669"/>
    <property type="project" value="UniProtKB-KW"/>
</dbReference>
<dbReference type="EMBL" id="UINC01090752">
    <property type="protein sequence ID" value="SVC42974.1"/>
    <property type="molecule type" value="Genomic_DNA"/>
</dbReference>
<dbReference type="GO" id="GO:0009055">
    <property type="term" value="F:electron transfer activity"/>
    <property type="evidence" value="ECO:0007669"/>
    <property type="project" value="TreeGrafter"/>
</dbReference>
<evidence type="ECO:0000256" key="5">
    <source>
        <dbReference type="ARBA" id="ARBA00023014"/>
    </source>
</evidence>
<evidence type="ECO:0000256" key="6">
    <source>
        <dbReference type="ARBA" id="ARBA00034078"/>
    </source>
</evidence>
<protein>
    <recommendedName>
        <fullName evidence="7">2Fe-2S ferredoxin-type domain-containing protein</fullName>
    </recommendedName>
</protein>
<dbReference type="PRINTS" id="PR00355">
    <property type="entry name" value="ADRENODOXIN"/>
</dbReference>
<dbReference type="InterPro" id="IPR001041">
    <property type="entry name" value="2Fe-2S_ferredoxin-type"/>
</dbReference>
<dbReference type="SUPFAM" id="SSF54292">
    <property type="entry name" value="2Fe-2S ferredoxin-like"/>
    <property type="match status" value="1"/>
</dbReference>
<dbReference type="CDD" id="cd00207">
    <property type="entry name" value="fer2"/>
    <property type="match status" value="1"/>
</dbReference>
<dbReference type="Gene3D" id="3.10.20.30">
    <property type="match status" value="1"/>
</dbReference>
<evidence type="ECO:0000313" key="8">
    <source>
        <dbReference type="EMBL" id="SVC42974.1"/>
    </source>
</evidence>
<keyword evidence="4" id="KW-0408">Iron</keyword>
<keyword evidence="2" id="KW-0001">2Fe-2S</keyword>
<accession>A0A382M1V5</accession>
<dbReference type="GO" id="GO:0051537">
    <property type="term" value="F:2 iron, 2 sulfur cluster binding"/>
    <property type="evidence" value="ECO:0007669"/>
    <property type="project" value="UniProtKB-KW"/>
</dbReference>
<keyword evidence="5" id="KW-0411">Iron-sulfur</keyword>
<dbReference type="GO" id="GO:0140647">
    <property type="term" value="P:P450-containing electron transport chain"/>
    <property type="evidence" value="ECO:0007669"/>
    <property type="project" value="InterPro"/>
</dbReference>
<organism evidence="8">
    <name type="scientific">marine metagenome</name>
    <dbReference type="NCBI Taxonomy" id="408172"/>
    <lineage>
        <taxon>unclassified sequences</taxon>
        <taxon>metagenomes</taxon>
        <taxon>ecological metagenomes</taxon>
    </lineage>
</organism>
<evidence type="ECO:0000256" key="2">
    <source>
        <dbReference type="ARBA" id="ARBA00022714"/>
    </source>
</evidence>
<evidence type="ECO:0000256" key="4">
    <source>
        <dbReference type="ARBA" id="ARBA00023004"/>
    </source>
</evidence>
<dbReference type="PANTHER" id="PTHR23426:SF65">
    <property type="entry name" value="FERREDOXIN-2, MITOCHONDRIAL"/>
    <property type="match status" value="1"/>
</dbReference>
<evidence type="ECO:0000256" key="3">
    <source>
        <dbReference type="ARBA" id="ARBA00022723"/>
    </source>
</evidence>
<keyword evidence="3" id="KW-0479">Metal-binding</keyword>
<dbReference type="Pfam" id="PF00111">
    <property type="entry name" value="Fer2"/>
    <property type="match status" value="1"/>
</dbReference>
<dbReference type="AlphaFoldDB" id="A0A382M1V5"/>
<sequence length="109" mass="12032">MEDILIRLNVIDREGKKNAIDIKEGTTIRDAIEEKLSPDNYGVCGGNCACGTCHVHVTPSDFEKLKAAEEDEISTLKEEAIKPTTHSRLGCQIELKKEHNNITVTIAPD</sequence>
<feature type="domain" description="2Fe-2S ferredoxin-type" evidence="7">
    <location>
        <begin position="6"/>
        <end position="109"/>
    </location>
</feature>
<evidence type="ECO:0000259" key="7">
    <source>
        <dbReference type="PROSITE" id="PS51085"/>
    </source>
</evidence>
<gene>
    <name evidence="8" type="ORF">METZ01_LOCUS295828</name>
</gene>
<comment type="cofactor">
    <cofactor evidence="6">
        <name>[2Fe-2S] cluster</name>
        <dbReference type="ChEBI" id="CHEBI:190135"/>
    </cofactor>
</comment>
<dbReference type="PROSITE" id="PS51085">
    <property type="entry name" value="2FE2S_FER_2"/>
    <property type="match status" value="1"/>
</dbReference>
<name>A0A382M1V5_9ZZZZ</name>
<comment type="similarity">
    <text evidence="1">Belongs to the adrenodoxin/putidaredoxin family.</text>
</comment>
<dbReference type="GO" id="GO:0005739">
    <property type="term" value="C:mitochondrion"/>
    <property type="evidence" value="ECO:0007669"/>
    <property type="project" value="TreeGrafter"/>
</dbReference>
<dbReference type="InterPro" id="IPR001055">
    <property type="entry name" value="Adrenodoxin-like"/>
</dbReference>
<reference evidence="8" key="1">
    <citation type="submission" date="2018-05" db="EMBL/GenBank/DDBJ databases">
        <authorList>
            <person name="Lanie J.A."/>
            <person name="Ng W.-L."/>
            <person name="Kazmierczak K.M."/>
            <person name="Andrzejewski T.M."/>
            <person name="Davidsen T.M."/>
            <person name="Wayne K.J."/>
            <person name="Tettelin H."/>
            <person name="Glass J.I."/>
            <person name="Rusch D."/>
            <person name="Podicherti R."/>
            <person name="Tsui H.-C.T."/>
            <person name="Winkler M.E."/>
        </authorList>
    </citation>
    <scope>NUCLEOTIDE SEQUENCE</scope>
</reference>
<dbReference type="PANTHER" id="PTHR23426">
    <property type="entry name" value="FERREDOXIN/ADRENODOXIN"/>
    <property type="match status" value="1"/>
</dbReference>
<dbReference type="InterPro" id="IPR012675">
    <property type="entry name" value="Beta-grasp_dom_sf"/>
</dbReference>
<dbReference type="InterPro" id="IPR036010">
    <property type="entry name" value="2Fe-2S_ferredoxin-like_sf"/>
</dbReference>